<organism evidence="4 5">
    <name type="scientific">Saprolegnia diclina (strain VS20)</name>
    <dbReference type="NCBI Taxonomy" id="1156394"/>
    <lineage>
        <taxon>Eukaryota</taxon>
        <taxon>Sar</taxon>
        <taxon>Stramenopiles</taxon>
        <taxon>Oomycota</taxon>
        <taxon>Saprolegniomycetes</taxon>
        <taxon>Saprolegniales</taxon>
        <taxon>Saprolegniaceae</taxon>
        <taxon>Saprolegnia</taxon>
    </lineage>
</organism>
<dbReference type="VEuPathDB" id="FungiDB:SDRG_07582"/>
<dbReference type="RefSeq" id="XP_008611646.1">
    <property type="nucleotide sequence ID" value="XM_008613424.1"/>
</dbReference>
<accession>T0QA36</accession>
<dbReference type="Proteomes" id="UP000030762">
    <property type="component" value="Unassembled WGS sequence"/>
</dbReference>
<dbReference type="InterPro" id="IPR013087">
    <property type="entry name" value="Znf_C2H2_type"/>
</dbReference>
<dbReference type="GO" id="GO:0008270">
    <property type="term" value="F:zinc ion binding"/>
    <property type="evidence" value="ECO:0007669"/>
    <property type="project" value="UniProtKB-KW"/>
</dbReference>
<evidence type="ECO:0000256" key="2">
    <source>
        <dbReference type="SAM" id="MobiDB-lite"/>
    </source>
</evidence>
<protein>
    <recommendedName>
        <fullName evidence="3">C2H2-type domain-containing protein</fullName>
    </recommendedName>
</protein>
<dbReference type="EMBL" id="JH767153">
    <property type="protein sequence ID" value="EQC34774.1"/>
    <property type="molecule type" value="Genomic_DNA"/>
</dbReference>
<proteinExistence type="predicted"/>
<feature type="region of interest" description="Disordered" evidence="2">
    <location>
        <begin position="1"/>
        <end position="32"/>
    </location>
</feature>
<evidence type="ECO:0000256" key="1">
    <source>
        <dbReference type="PROSITE-ProRule" id="PRU00042"/>
    </source>
</evidence>
<evidence type="ECO:0000259" key="3">
    <source>
        <dbReference type="PROSITE" id="PS50157"/>
    </source>
</evidence>
<evidence type="ECO:0000313" key="5">
    <source>
        <dbReference type="Proteomes" id="UP000030762"/>
    </source>
</evidence>
<feature type="region of interest" description="Disordered" evidence="2">
    <location>
        <begin position="320"/>
        <end position="368"/>
    </location>
</feature>
<reference evidence="4 5" key="1">
    <citation type="submission" date="2012-04" db="EMBL/GenBank/DDBJ databases">
        <title>The Genome Sequence of Saprolegnia declina VS20.</title>
        <authorList>
            <consortium name="The Broad Institute Genome Sequencing Platform"/>
            <person name="Russ C."/>
            <person name="Nusbaum C."/>
            <person name="Tyler B."/>
            <person name="van West P."/>
            <person name="Dieguez-Uribeondo J."/>
            <person name="de Bruijn I."/>
            <person name="Tripathy S."/>
            <person name="Jiang R."/>
            <person name="Young S.K."/>
            <person name="Zeng Q."/>
            <person name="Gargeya S."/>
            <person name="Fitzgerald M."/>
            <person name="Haas B."/>
            <person name="Abouelleil A."/>
            <person name="Alvarado L."/>
            <person name="Arachchi H.M."/>
            <person name="Berlin A."/>
            <person name="Chapman S.B."/>
            <person name="Goldberg J."/>
            <person name="Griggs A."/>
            <person name="Gujja S."/>
            <person name="Hansen M."/>
            <person name="Howarth C."/>
            <person name="Imamovic A."/>
            <person name="Larimer J."/>
            <person name="McCowen C."/>
            <person name="Montmayeur A."/>
            <person name="Murphy C."/>
            <person name="Neiman D."/>
            <person name="Pearson M."/>
            <person name="Priest M."/>
            <person name="Roberts A."/>
            <person name="Saif S."/>
            <person name="Shea T."/>
            <person name="Sisk P."/>
            <person name="Sykes S."/>
            <person name="Wortman J."/>
            <person name="Nusbaum C."/>
            <person name="Birren B."/>
        </authorList>
    </citation>
    <scope>NUCLEOTIDE SEQUENCE [LARGE SCALE GENOMIC DNA]</scope>
    <source>
        <strain evidence="4 5">VS20</strain>
    </source>
</reference>
<dbReference type="InParanoid" id="T0QA36"/>
<name>T0QA36_SAPDV</name>
<evidence type="ECO:0000313" key="4">
    <source>
        <dbReference type="EMBL" id="EQC34774.1"/>
    </source>
</evidence>
<gene>
    <name evidence="4" type="ORF">SDRG_07582</name>
</gene>
<keyword evidence="1" id="KW-0862">Zinc</keyword>
<dbReference type="AlphaFoldDB" id="T0QA36"/>
<feature type="domain" description="C2H2-type" evidence="3">
    <location>
        <begin position="97"/>
        <end position="122"/>
    </location>
</feature>
<keyword evidence="1" id="KW-0479">Metal-binding</keyword>
<dbReference type="OMA" id="FEHEHGK"/>
<dbReference type="GeneID" id="19948309"/>
<keyword evidence="1" id="KW-0863">Zinc-finger</keyword>
<keyword evidence="5" id="KW-1185">Reference proteome</keyword>
<dbReference type="OrthoDB" id="79804at2759"/>
<feature type="compositionally biased region" description="Pro residues" evidence="2">
    <location>
        <begin position="330"/>
        <end position="341"/>
    </location>
</feature>
<dbReference type="PROSITE" id="PS50157">
    <property type="entry name" value="ZINC_FINGER_C2H2_2"/>
    <property type="match status" value="1"/>
</dbReference>
<feature type="compositionally biased region" description="Low complexity" evidence="2">
    <location>
        <begin position="9"/>
        <end position="25"/>
    </location>
</feature>
<sequence>MHARRSSVTATPTTPLAETTPTQAPKSVSPPKFRMPFIKAQIQASPSILRAFNRKMKPRPTMGHVAFNESKVDESLVQRKSSLPTASTTTPPSPSTFYCATCDKSFPNRVLFDRHHAFSFMHELNVKQAAALAELASQPSPKTMHLSHIAPKFFWRLRTEAYVVIGESANGDIGVWVYQSPSTPALEIVLLPRLHTLASLDGPPLYAKIVHLVEVGFRDVRTQTLGLVFPFEYTSHVARQSVPGDAEFAKHFGCFSPDVVEARLAACTVAAAPTLEGFEHEHGKLQEDAELLKASVQSAEVEQTKTSAILAHLATKVVVTDSSGKDEPEPPPMQPQPPTTPPLNISPRQAKRLSNVMLPPLEGRPPQP</sequence>